<dbReference type="GO" id="GO:1902201">
    <property type="term" value="P:negative regulation of bacterial-type flagellum-dependent cell motility"/>
    <property type="evidence" value="ECO:0007669"/>
    <property type="project" value="TreeGrafter"/>
</dbReference>
<dbReference type="NCBIfam" id="TIGR00254">
    <property type="entry name" value="GGDEF"/>
    <property type="match status" value="1"/>
</dbReference>
<dbReference type="EMBL" id="CP158568">
    <property type="protein sequence ID" value="XBY46313.1"/>
    <property type="molecule type" value="Genomic_DNA"/>
</dbReference>
<dbReference type="SMART" id="SM00267">
    <property type="entry name" value="GGDEF"/>
    <property type="match status" value="1"/>
</dbReference>
<dbReference type="GO" id="GO:0043709">
    <property type="term" value="P:cell adhesion involved in single-species biofilm formation"/>
    <property type="evidence" value="ECO:0007669"/>
    <property type="project" value="TreeGrafter"/>
</dbReference>
<keyword evidence="5" id="KW-0808">Transferase</keyword>
<dbReference type="Gene3D" id="3.30.450.20">
    <property type="entry name" value="PAS domain"/>
    <property type="match status" value="1"/>
</dbReference>
<evidence type="ECO:0000256" key="3">
    <source>
        <dbReference type="SAM" id="Coils"/>
    </source>
</evidence>
<dbReference type="SUPFAM" id="SSF55785">
    <property type="entry name" value="PYP-like sensor domain (PAS domain)"/>
    <property type="match status" value="1"/>
</dbReference>
<dbReference type="AlphaFoldDB" id="A0AAU7XES9"/>
<dbReference type="EC" id="2.7.7.65" evidence="1"/>
<feature type="coiled-coil region" evidence="3">
    <location>
        <begin position="133"/>
        <end position="160"/>
    </location>
</feature>
<dbReference type="CDD" id="cd01949">
    <property type="entry name" value="GGDEF"/>
    <property type="match status" value="1"/>
</dbReference>
<dbReference type="Gene3D" id="3.30.70.270">
    <property type="match status" value="1"/>
</dbReference>
<dbReference type="SUPFAM" id="SSF55073">
    <property type="entry name" value="Nucleotide cyclase"/>
    <property type="match status" value="1"/>
</dbReference>
<keyword evidence="3" id="KW-0175">Coiled coil</keyword>
<evidence type="ECO:0000256" key="1">
    <source>
        <dbReference type="ARBA" id="ARBA00012528"/>
    </source>
</evidence>
<dbReference type="Pfam" id="PF12860">
    <property type="entry name" value="PAS_7"/>
    <property type="match status" value="1"/>
</dbReference>
<dbReference type="InterPro" id="IPR043128">
    <property type="entry name" value="Rev_trsase/Diguanyl_cyclase"/>
</dbReference>
<dbReference type="InterPro" id="IPR035965">
    <property type="entry name" value="PAS-like_dom_sf"/>
</dbReference>
<organism evidence="5">
    <name type="scientific">Methyloraptor flagellatus</name>
    <dbReference type="NCBI Taxonomy" id="3162530"/>
    <lineage>
        <taxon>Bacteria</taxon>
        <taxon>Pseudomonadati</taxon>
        <taxon>Pseudomonadota</taxon>
        <taxon>Alphaproteobacteria</taxon>
        <taxon>Hyphomicrobiales</taxon>
        <taxon>Ancalomicrobiaceae</taxon>
        <taxon>Methyloraptor</taxon>
    </lineage>
</organism>
<evidence type="ECO:0000313" key="5">
    <source>
        <dbReference type="EMBL" id="XBY46313.1"/>
    </source>
</evidence>
<dbReference type="GO" id="GO:0005886">
    <property type="term" value="C:plasma membrane"/>
    <property type="evidence" value="ECO:0007669"/>
    <property type="project" value="TreeGrafter"/>
</dbReference>
<dbReference type="InterPro" id="IPR000160">
    <property type="entry name" value="GGDEF_dom"/>
</dbReference>
<dbReference type="InterPro" id="IPR029787">
    <property type="entry name" value="Nucleotide_cyclase"/>
</dbReference>
<dbReference type="RefSeq" id="WP_407051408.1">
    <property type="nucleotide sequence ID" value="NZ_CP158568.1"/>
</dbReference>
<protein>
    <recommendedName>
        <fullName evidence="1">diguanylate cyclase</fullName>
        <ecNumber evidence="1">2.7.7.65</ecNumber>
    </recommendedName>
</protein>
<evidence type="ECO:0000256" key="2">
    <source>
        <dbReference type="ARBA" id="ARBA00034247"/>
    </source>
</evidence>
<sequence length="321" mass="34893">MVSVATKASSDEIHLLVGALTNIDQAVLLVDGQHRIAYTNPQFCGLFKLPPALVRPGSTTRRLHRYLAEAGEYGDGDRDELVRQRESVIESRSRYRLERLRPNGMYVEVVGNPVAGFGYVFTFTDVTERKLRQLDLEAAVQERTEELRRANRELARLANLDPLLGIINRRAFMQIAEEKCRAARASGQPLAVLMVDLDHFKSINDRFGHAGGDLVLGAAARAMQEVIGADDVLARHGGEEFVILLSNSTVESAVATAEALRRAIAGIELDLAGRCARITSSVGVSTVASSEPTVSVAIVRADMAVYSAKAAGRDRVICLPA</sequence>
<dbReference type="FunFam" id="3.30.70.270:FF:000001">
    <property type="entry name" value="Diguanylate cyclase domain protein"/>
    <property type="match status" value="1"/>
</dbReference>
<dbReference type="GO" id="GO:0052621">
    <property type="term" value="F:diguanylate cyclase activity"/>
    <property type="evidence" value="ECO:0007669"/>
    <property type="project" value="UniProtKB-EC"/>
</dbReference>
<proteinExistence type="predicted"/>
<dbReference type="PANTHER" id="PTHR45138:SF9">
    <property type="entry name" value="DIGUANYLATE CYCLASE DGCM-RELATED"/>
    <property type="match status" value="1"/>
</dbReference>
<evidence type="ECO:0000259" key="4">
    <source>
        <dbReference type="PROSITE" id="PS50887"/>
    </source>
</evidence>
<accession>A0AAU7XES9</accession>
<reference evidence="5" key="1">
    <citation type="submission" date="2024-06" db="EMBL/GenBank/DDBJ databases">
        <title>Methylostella associata gen. nov., sp. nov., a novel Ancalomicrobiaceae-affiliated facultatively methylotrophic bacteria that feed on methanotrophs of the genus Methylococcus.</title>
        <authorList>
            <person name="Saltykova V."/>
            <person name="Danilova O.V."/>
            <person name="Oshkin I.Y."/>
            <person name="Belova S.E."/>
            <person name="Pimenov N.V."/>
            <person name="Dedysh S.N."/>
        </authorList>
    </citation>
    <scope>NUCLEOTIDE SEQUENCE</scope>
    <source>
        <strain evidence="5">S20</strain>
    </source>
</reference>
<feature type="domain" description="GGDEF" evidence="4">
    <location>
        <begin position="188"/>
        <end position="321"/>
    </location>
</feature>
<gene>
    <name evidence="5" type="ORF">ABS361_08880</name>
</gene>
<name>A0AAU7XES9_9HYPH</name>
<dbReference type="Pfam" id="PF00990">
    <property type="entry name" value="GGDEF"/>
    <property type="match status" value="1"/>
</dbReference>
<keyword evidence="5" id="KW-0548">Nucleotidyltransferase</keyword>
<dbReference type="PANTHER" id="PTHR45138">
    <property type="entry name" value="REGULATORY COMPONENTS OF SENSORY TRANSDUCTION SYSTEM"/>
    <property type="match status" value="1"/>
</dbReference>
<comment type="catalytic activity">
    <reaction evidence="2">
        <text>2 GTP = 3',3'-c-di-GMP + 2 diphosphate</text>
        <dbReference type="Rhea" id="RHEA:24898"/>
        <dbReference type="ChEBI" id="CHEBI:33019"/>
        <dbReference type="ChEBI" id="CHEBI:37565"/>
        <dbReference type="ChEBI" id="CHEBI:58805"/>
        <dbReference type="EC" id="2.7.7.65"/>
    </reaction>
</comment>
<dbReference type="KEGG" id="mflg:ABS361_08880"/>
<dbReference type="InterPro" id="IPR050469">
    <property type="entry name" value="Diguanylate_Cyclase"/>
</dbReference>
<dbReference type="PROSITE" id="PS50887">
    <property type="entry name" value="GGDEF"/>
    <property type="match status" value="1"/>
</dbReference>